<dbReference type="PANTHER" id="PTHR11690:SF248">
    <property type="entry name" value="PICKPOCKET 17, ISOFORM A"/>
    <property type="match status" value="1"/>
</dbReference>
<dbReference type="AlphaFoldDB" id="A0AAE0VNQ3"/>
<keyword evidence="6" id="KW-0915">Sodium</keyword>
<dbReference type="GO" id="GO:0005886">
    <property type="term" value="C:plasma membrane"/>
    <property type="evidence" value="ECO:0007669"/>
    <property type="project" value="TreeGrafter"/>
</dbReference>
<protein>
    <submittedName>
        <fullName evidence="12">Uncharacterized protein</fullName>
    </submittedName>
</protein>
<comment type="subcellular location">
    <subcellularLocation>
        <location evidence="1">Membrane</location>
        <topology evidence="1">Multi-pass membrane protein</topology>
    </subcellularLocation>
</comment>
<sequence length="115" mass="12994">MKTKCIRAYIEIELNCKGLALELNIEQDEYISALSPEAGVRVVIHKRGTYPFPEDEGINIAPGYMTSLGLKKVRTGSAYVTKERTLSRSRQNKSPKYVLKTWNIFLNLLSDSSIL</sequence>
<evidence type="ECO:0000256" key="10">
    <source>
        <dbReference type="ARBA" id="ARBA00023303"/>
    </source>
</evidence>
<evidence type="ECO:0000256" key="8">
    <source>
        <dbReference type="ARBA" id="ARBA00023136"/>
    </source>
</evidence>
<keyword evidence="7 11" id="KW-0406">Ion transport</keyword>
<comment type="caution">
    <text evidence="12">The sequence shown here is derived from an EMBL/GenBank/DDBJ whole genome shotgun (WGS) entry which is preliminary data.</text>
</comment>
<evidence type="ECO:0000256" key="3">
    <source>
        <dbReference type="ARBA" id="ARBA00022461"/>
    </source>
</evidence>
<dbReference type="PRINTS" id="PR01078">
    <property type="entry name" value="AMINACHANNEL"/>
</dbReference>
<proteinExistence type="inferred from homology"/>
<organism evidence="12 13">
    <name type="scientific">Potamilus streckersoni</name>
    <dbReference type="NCBI Taxonomy" id="2493646"/>
    <lineage>
        <taxon>Eukaryota</taxon>
        <taxon>Metazoa</taxon>
        <taxon>Spiralia</taxon>
        <taxon>Lophotrochozoa</taxon>
        <taxon>Mollusca</taxon>
        <taxon>Bivalvia</taxon>
        <taxon>Autobranchia</taxon>
        <taxon>Heteroconchia</taxon>
        <taxon>Palaeoheterodonta</taxon>
        <taxon>Unionida</taxon>
        <taxon>Unionoidea</taxon>
        <taxon>Unionidae</taxon>
        <taxon>Ambleminae</taxon>
        <taxon>Lampsilini</taxon>
        <taxon>Potamilus</taxon>
    </lineage>
</organism>
<keyword evidence="13" id="KW-1185">Reference proteome</keyword>
<evidence type="ECO:0000256" key="2">
    <source>
        <dbReference type="ARBA" id="ARBA00022448"/>
    </source>
</evidence>
<keyword evidence="9 11" id="KW-0739">Sodium transport</keyword>
<evidence type="ECO:0000256" key="4">
    <source>
        <dbReference type="ARBA" id="ARBA00022692"/>
    </source>
</evidence>
<evidence type="ECO:0000256" key="6">
    <source>
        <dbReference type="ARBA" id="ARBA00023053"/>
    </source>
</evidence>
<evidence type="ECO:0000256" key="11">
    <source>
        <dbReference type="RuleBase" id="RU000679"/>
    </source>
</evidence>
<evidence type="ECO:0000256" key="1">
    <source>
        <dbReference type="ARBA" id="ARBA00004141"/>
    </source>
</evidence>
<dbReference type="PANTHER" id="PTHR11690">
    <property type="entry name" value="AMILORIDE-SENSITIVE SODIUM CHANNEL-RELATED"/>
    <property type="match status" value="1"/>
</dbReference>
<evidence type="ECO:0000256" key="9">
    <source>
        <dbReference type="ARBA" id="ARBA00023201"/>
    </source>
</evidence>
<keyword evidence="2 11" id="KW-0813">Transport</keyword>
<dbReference type="EMBL" id="JAEAOA010000307">
    <property type="protein sequence ID" value="KAK3584639.1"/>
    <property type="molecule type" value="Genomic_DNA"/>
</dbReference>
<evidence type="ECO:0000313" key="13">
    <source>
        <dbReference type="Proteomes" id="UP001195483"/>
    </source>
</evidence>
<keyword evidence="10 11" id="KW-0407">Ion channel</keyword>
<keyword evidence="5" id="KW-1133">Transmembrane helix</keyword>
<evidence type="ECO:0000256" key="5">
    <source>
        <dbReference type="ARBA" id="ARBA00022989"/>
    </source>
</evidence>
<gene>
    <name evidence="12" type="ORF">CHS0354_003925</name>
</gene>
<dbReference type="Gene3D" id="2.60.470.10">
    <property type="entry name" value="Acid-sensing ion channels like domains"/>
    <property type="match status" value="1"/>
</dbReference>
<accession>A0AAE0VNQ3</accession>
<evidence type="ECO:0000313" key="12">
    <source>
        <dbReference type="EMBL" id="KAK3584639.1"/>
    </source>
</evidence>
<keyword evidence="8" id="KW-0472">Membrane</keyword>
<evidence type="ECO:0000256" key="7">
    <source>
        <dbReference type="ARBA" id="ARBA00023065"/>
    </source>
</evidence>
<dbReference type="GO" id="GO:0015280">
    <property type="term" value="F:ligand-gated sodium channel activity"/>
    <property type="evidence" value="ECO:0007669"/>
    <property type="project" value="TreeGrafter"/>
</dbReference>
<keyword evidence="3 11" id="KW-0894">Sodium channel</keyword>
<name>A0AAE0VNQ3_9BIVA</name>
<dbReference type="Pfam" id="PF00858">
    <property type="entry name" value="ASC"/>
    <property type="match status" value="1"/>
</dbReference>
<dbReference type="Proteomes" id="UP001195483">
    <property type="component" value="Unassembled WGS sequence"/>
</dbReference>
<reference evidence="12" key="2">
    <citation type="journal article" date="2021" name="Genome Biol. Evol.">
        <title>Developing a high-quality reference genome for a parasitic bivalve with doubly uniparental inheritance (Bivalvia: Unionida).</title>
        <authorList>
            <person name="Smith C.H."/>
        </authorList>
    </citation>
    <scope>NUCLEOTIDE SEQUENCE</scope>
    <source>
        <strain evidence="12">CHS0354</strain>
        <tissue evidence="12">Mantle</tissue>
    </source>
</reference>
<reference evidence="12" key="1">
    <citation type="journal article" date="2021" name="Genome Biol. Evol.">
        <title>A High-Quality Reference Genome for a Parasitic Bivalve with Doubly Uniparental Inheritance (Bivalvia: Unionida).</title>
        <authorList>
            <person name="Smith C.H."/>
        </authorList>
    </citation>
    <scope>NUCLEOTIDE SEQUENCE</scope>
    <source>
        <strain evidence="12">CHS0354</strain>
    </source>
</reference>
<keyword evidence="4 11" id="KW-0812">Transmembrane</keyword>
<reference evidence="12" key="3">
    <citation type="submission" date="2023-05" db="EMBL/GenBank/DDBJ databases">
        <authorList>
            <person name="Smith C.H."/>
        </authorList>
    </citation>
    <scope>NUCLEOTIDE SEQUENCE</scope>
    <source>
        <strain evidence="12">CHS0354</strain>
        <tissue evidence="12">Mantle</tissue>
    </source>
</reference>
<dbReference type="InterPro" id="IPR001873">
    <property type="entry name" value="ENaC"/>
</dbReference>
<comment type="similarity">
    <text evidence="11">Belongs to the amiloride-sensitive sodium channel (TC 1.A.6) family.</text>
</comment>